<dbReference type="RefSeq" id="WP_367641079.1">
    <property type="nucleotide sequence ID" value="NZ_JBFNQN010000020.1"/>
</dbReference>
<dbReference type="Pfam" id="PF13302">
    <property type="entry name" value="Acetyltransf_3"/>
    <property type="match status" value="1"/>
</dbReference>
<evidence type="ECO:0000313" key="2">
    <source>
        <dbReference type="EMBL" id="MEW9267657.1"/>
    </source>
</evidence>
<dbReference type="PROSITE" id="PS51186">
    <property type="entry name" value="GNAT"/>
    <property type="match status" value="1"/>
</dbReference>
<dbReference type="InterPro" id="IPR000182">
    <property type="entry name" value="GNAT_dom"/>
</dbReference>
<reference evidence="2 3" key="1">
    <citation type="submission" date="2024-07" db="EMBL/GenBank/DDBJ databases">
        <authorList>
            <person name="Thanompreechachai J."/>
            <person name="Duangmal K."/>
        </authorList>
    </citation>
    <scope>NUCLEOTIDE SEQUENCE [LARGE SCALE GENOMIC DNA]</scope>
    <source>
        <strain evidence="2 3">KCTC 19886</strain>
    </source>
</reference>
<comment type="caution">
    <text evidence="2">The sequence shown here is derived from an EMBL/GenBank/DDBJ whole genome shotgun (WGS) entry which is preliminary data.</text>
</comment>
<accession>A0ABV3PEJ3</accession>
<dbReference type="InterPro" id="IPR051531">
    <property type="entry name" value="N-acetyltransferase"/>
</dbReference>
<dbReference type="SUPFAM" id="SSF55729">
    <property type="entry name" value="Acyl-CoA N-acyltransferases (Nat)"/>
    <property type="match status" value="1"/>
</dbReference>
<organism evidence="2 3">
    <name type="scientific">Kineococcus endophyticus</name>
    <dbReference type="NCBI Taxonomy" id="1181883"/>
    <lineage>
        <taxon>Bacteria</taxon>
        <taxon>Bacillati</taxon>
        <taxon>Actinomycetota</taxon>
        <taxon>Actinomycetes</taxon>
        <taxon>Kineosporiales</taxon>
        <taxon>Kineosporiaceae</taxon>
        <taxon>Kineococcus</taxon>
    </lineage>
</organism>
<dbReference type="InterPro" id="IPR016181">
    <property type="entry name" value="Acyl_CoA_acyltransferase"/>
</dbReference>
<dbReference type="PANTHER" id="PTHR43792:SF1">
    <property type="entry name" value="N-ACETYLTRANSFERASE DOMAIN-CONTAINING PROTEIN"/>
    <property type="match status" value="1"/>
</dbReference>
<sequence length="185" mass="19875">MTAGTPRMADSLTAGRLRLDVVSTDDLQEVHAIFSDPQTHTVGDGPVSGIDETREWIERRALRRRELGVTWYAVRTPEGRLVGTAGLFVGRARPHPELGFEVRHGDQGRGYGRAAATAVVQEGHRAGFGEVWATVRAWNAASLRALAVVGFVTQWEESDERGALVFLRHVVGGSPTGAPGLSPAG</sequence>
<dbReference type="Gene3D" id="3.40.630.30">
    <property type="match status" value="1"/>
</dbReference>
<keyword evidence="3" id="KW-1185">Reference proteome</keyword>
<evidence type="ECO:0000259" key="1">
    <source>
        <dbReference type="PROSITE" id="PS51186"/>
    </source>
</evidence>
<name>A0ABV3PEJ3_9ACTN</name>
<proteinExistence type="predicted"/>
<evidence type="ECO:0000313" key="3">
    <source>
        <dbReference type="Proteomes" id="UP001555826"/>
    </source>
</evidence>
<gene>
    <name evidence="2" type="ORF">AB1207_23190</name>
</gene>
<dbReference type="EMBL" id="JBFNQN010000020">
    <property type="protein sequence ID" value="MEW9267657.1"/>
    <property type="molecule type" value="Genomic_DNA"/>
</dbReference>
<feature type="domain" description="N-acetyltransferase" evidence="1">
    <location>
        <begin position="17"/>
        <end position="171"/>
    </location>
</feature>
<dbReference type="PANTHER" id="PTHR43792">
    <property type="entry name" value="GNAT FAMILY, PUTATIVE (AFU_ORTHOLOGUE AFUA_3G00765)-RELATED-RELATED"/>
    <property type="match status" value="1"/>
</dbReference>
<protein>
    <submittedName>
        <fullName evidence="2">GNAT family N-acetyltransferase</fullName>
    </submittedName>
</protein>
<dbReference type="Proteomes" id="UP001555826">
    <property type="component" value="Unassembled WGS sequence"/>
</dbReference>